<reference evidence="1 2" key="1">
    <citation type="submission" date="2020-11" db="EMBL/GenBank/DDBJ databases">
        <title>Treponema Peruensis nv. sp., first commensal Treponema isolated from human feces.</title>
        <authorList>
            <person name="Belkhou C."/>
            <person name="Raes J."/>
        </authorList>
    </citation>
    <scope>NUCLEOTIDE SEQUENCE [LARGE SCALE GENOMIC DNA]</scope>
    <source>
        <strain evidence="1 2">RCC2812</strain>
    </source>
</reference>
<evidence type="ECO:0000313" key="1">
    <source>
        <dbReference type="EMBL" id="QQA00300.1"/>
    </source>
</evidence>
<accession>A0A7T3RC35</accession>
<dbReference type="GO" id="GO:0016301">
    <property type="term" value="F:kinase activity"/>
    <property type="evidence" value="ECO:0007669"/>
    <property type="project" value="UniProtKB-KW"/>
</dbReference>
<dbReference type="Proteomes" id="UP000595224">
    <property type="component" value="Chromosome"/>
</dbReference>
<dbReference type="InterPro" id="IPR027417">
    <property type="entry name" value="P-loop_NTPase"/>
</dbReference>
<sequence length="228" mass="25861">MENYTITVARGFGSGGKEIASRVAKDLGIHCYENRILTLASQMSGIDRQLFEEVNERLHSKKKGLSALLSGLPRRKNPEPEHRKFVSDDQLFEYEKQIIMELSKTESCVIVGKAADWILKDSERTFSIYIEAPRSFCRPRIMAKMGVTAETADISITETDKYRAEYYSYYTGGNYWTNPVNYDLTLNSARLGIDGCVKIIEQALHEKFPDIDIPERTVTGESIEANVD</sequence>
<protein>
    <submittedName>
        <fullName evidence="1">Cytidylate kinase-like family protein</fullName>
    </submittedName>
</protein>
<evidence type="ECO:0000313" key="2">
    <source>
        <dbReference type="Proteomes" id="UP000595224"/>
    </source>
</evidence>
<gene>
    <name evidence="1" type="ORF">IWA51_08435</name>
</gene>
<dbReference type="Pfam" id="PF13189">
    <property type="entry name" value="Cytidylate_kin2"/>
    <property type="match status" value="1"/>
</dbReference>
<dbReference type="EMBL" id="CP064936">
    <property type="protein sequence ID" value="QQA00300.1"/>
    <property type="molecule type" value="Genomic_DNA"/>
</dbReference>
<keyword evidence="1" id="KW-0418">Kinase</keyword>
<organism evidence="1 2">
    <name type="scientific">Treponema peruense</name>
    <dbReference type="NCBI Taxonomy" id="2787628"/>
    <lineage>
        <taxon>Bacteria</taxon>
        <taxon>Pseudomonadati</taxon>
        <taxon>Spirochaetota</taxon>
        <taxon>Spirochaetia</taxon>
        <taxon>Spirochaetales</taxon>
        <taxon>Treponemataceae</taxon>
        <taxon>Treponema</taxon>
    </lineage>
</organism>
<dbReference type="AlphaFoldDB" id="A0A7T3RC35"/>
<keyword evidence="2" id="KW-1185">Reference proteome</keyword>
<keyword evidence="1" id="KW-0808">Transferase</keyword>
<dbReference type="Gene3D" id="3.40.50.300">
    <property type="entry name" value="P-loop containing nucleotide triphosphate hydrolases"/>
    <property type="match status" value="1"/>
</dbReference>
<proteinExistence type="predicted"/>
<dbReference type="RefSeq" id="WP_198442095.1">
    <property type="nucleotide sequence ID" value="NZ_CBCSHE010000001.1"/>
</dbReference>
<dbReference type="KEGG" id="tper:IWA51_08435"/>
<name>A0A7T3RC35_9SPIR</name>